<evidence type="ECO:0000313" key="2">
    <source>
        <dbReference type="EMBL" id="CAF1590504.1"/>
    </source>
</evidence>
<dbReference type="Proteomes" id="UP000663854">
    <property type="component" value="Unassembled WGS sequence"/>
</dbReference>
<proteinExistence type="predicted"/>
<comment type="caution">
    <text evidence="2">The sequence shown here is derived from an EMBL/GenBank/DDBJ whole genome shotgun (WGS) entry which is preliminary data.</text>
</comment>
<dbReference type="Proteomes" id="UP000663870">
    <property type="component" value="Unassembled WGS sequence"/>
</dbReference>
<name>A0A815ZYW9_9BILA</name>
<dbReference type="EMBL" id="CAJNOH010003246">
    <property type="protein sequence ID" value="CAF1329087.1"/>
    <property type="molecule type" value="Genomic_DNA"/>
</dbReference>
<evidence type="ECO:0000313" key="3">
    <source>
        <dbReference type="Proteomes" id="UP000663870"/>
    </source>
</evidence>
<dbReference type="AlphaFoldDB" id="A0A815ZYW9"/>
<evidence type="ECO:0000313" key="1">
    <source>
        <dbReference type="EMBL" id="CAF1329087.1"/>
    </source>
</evidence>
<protein>
    <submittedName>
        <fullName evidence="2">Uncharacterized protein</fullName>
    </submittedName>
</protein>
<sequence>MILEVEKGHDTWTEHMFFDLYEMKTLFWACTVQLTLSIQYPFELVIILQNGAIPLLEHLYVTIEQEQYISKPYSKKPEPDIQLCERDIRQMANATRLQTLVLRHLALSHLIILLNSLNMPLLKKLTLVDIFDETLENLDEFRRAVGYNHLPVLKHLYFLIRFPGNLNEILHTSLIIYGNIWPFNNNDDTHSNEYD</sequence>
<gene>
    <name evidence="2" type="ORF">JXQ802_LOCUS47179</name>
    <name evidence="1" type="ORF">PYM288_LOCUS31314</name>
</gene>
<dbReference type="EMBL" id="CAJNOL010004554">
    <property type="protein sequence ID" value="CAF1590504.1"/>
    <property type="molecule type" value="Genomic_DNA"/>
</dbReference>
<keyword evidence="3" id="KW-1185">Reference proteome</keyword>
<reference evidence="2" key="1">
    <citation type="submission" date="2021-02" db="EMBL/GenBank/DDBJ databases">
        <authorList>
            <person name="Nowell W R."/>
        </authorList>
    </citation>
    <scope>NUCLEOTIDE SEQUENCE</scope>
</reference>
<accession>A0A815ZYW9</accession>
<organism evidence="2 3">
    <name type="scientific">Rotaria sordida</name>
    <dbReference type="NCBI Taxonomy" id="392033"/>
    <lineage>
        <taxon>Eukaryota</taxon>
        <taxon>Metazoa</taxon>
        <taxon>Spiralia</taxon>
        <taxon>Gnathifera</taxon>
        <taxon>Rotifera</taxon>
        <taxon>Eurotatoria</taxon>
        <taxon>Bdelloidea</taxon>
        <taxon>Philodinida</taxon>
        <taxon>Philodinidae</taxon>
        <taxon>Rotaria</taxon>
    </lineage>
</organism>